<dbReference type="CDD" id="cd00586">
    <property type="entry name" value="4HBT"/>
    <property type="match status" value="1"/>
</dbReference>
<proteinExistence type="predicted"/>
<dbReference type="EMBL" id="LWSA01000111">
    <property type="protein sequence ID" value="OCX73220.1"/>
    <property type="molecule type" value="Genomic_DNA"/>
</dbReference>
<dbReference type="AlphaFoldDB" id="A0A1C2IB75"/>
<dbReference type="RefSeq" id="WP_024895399.1">
    <property type="nucleotide sequence ID" value="NZ_LWRZ01000077.1"/>
</dbReference>
<name>A0A1C2IB75_ACITH</name>
<dbReference type="STRING" id="930.GCA_002079865_01414"/>
<dbReference type="Proteomes" id="UP000094893">
    <property type="component" value="Unassembled WGS sequence"/>
</dbReference>
<dbReference type="SUPFAM" id="SSF54637">
    <property type="entry name" value="Thioesterase/thiol ester dehydrase-isomerase"/>
    <property type="match status" value="1"/>
</dbReference>
<feature type="domain" description="Thioesterase" evidence="1">
    <location>
        <begin position="27"/>
        <end position="108"/>
    </location>
</feature>
<protein>
    <recommendedName>
        <fullName evidence="1">Thioesterase domain-containing protein</fullName>
    </recommendedName>
</protein>
<evidence type="ECO:0000313" key="3">
    <source>
        <dbReference type="Proteomes" id="UP000094893"/>
    </source>
</evidence>
<dbReference type="Pfam" id="PF03061">
    <property type="entry name" value="4HBT"/>
    <property type="match status" value="1"/>
</dbReference>
<sequence length="137" mass="15852">MDKSHWLREVTCLVPLRSNDFDWSHQLNNAVYPQLLESGRWAWALENCIDLRMDGLLGVVSRLELDYLKPVFWDPISTVKVHTGVRNVQRFSIYLNQMVEDPESQTCARACVQLALYDSVKKVPVAIDLEKFRRSSA</sequence>
<organism evidence="2 3">
    <name type="scientific">Acidithiobacillus thiooxidans</name>
    <name type="common">Thiobacillus thiooxidans</name>
    <dbReference type="NCBI Taxonomy" id="930"/>
    <lineage>
        <taxon>Bacteria</taxon>
        <taxon>Pseudomonadati</taxon>
        <taxon>Pseudomonadota</taxon>
        <taxon>Acidithiobacillia</taxon>
        <taxon>Acidithiobacillales</taxon>
        <taxon>Acidithiobacillaceae</taxon>
        <taxon>Acidithiobacillus</taxon>
    </lineage>
</organism>
<evidence type="ECO:0000313" key="2">
    <source>
        <dbReference type="EMBL" id="OCX73220.1"/>
    </source>
</evidence>
<dbReference type="InterPro" id="IPR006683">
    <property type="entry name" value="Thioestr_dom"/>
</dbReference>
<accession>A0A1C2IB75</accession>
<dbReference type="GO" id="GO:0016790">
    <property type="term" value="F:thiolester hydrolase activity"/>
    <property type="evidence" value="ECO:0007669"/>
    <property type="project" value="UniProtKB-ARBA"/>
</dbReference>
<gene>
    <name evidence="2" type="ORF">A6P07_08825</name>
</gene>
<comment type="caution">
    <text evidence="2">The sequence shown here is derived from an EMBL/GenBank/DDBJ whole genome shotgun (WGS) entry which is preliminary data.</text>
</comment>
<reference evidence="2 3" key="1">
    <citation type="journal article" date="2016" name="Int. J. Mol. Sci.">
        <title>Comparative genomics of the extreme acidophile Acidithiobacillus thiooxidans reveals intraspecific divergence and niche adaptation.</title>
        <authorList>
            <person name="Zhang X."/>
            <person name="Feng X."/>
            <person name="Tao J."/>
            <person name="Ma L."/>
            <person name="Xiao Y."/>
            <person name="Liang Y."/>
            <person name="Liu X."/>
            <person name="Yin H."/>
        </authorList>
    </citation>
    <scope>NUCLEOTIDE SEQUENCE [LARGE SCALE GENOMIC DNA]</scope>
    <source>
        <strain evidence="2 3">A02</strain>
    </source>
</reference>
<evidence type="ECO:0000259" key="1">
    <source>
        <dbReference type="Pfam" id="PF03061"/>
    </source>
</evidence>
<dbReference type="InterPro" id="IPR029069">
    <property type="entry name" value="HotDog_dom_sf"/>
</dbReference>
<dbReference type="Gene3D" id="3.10.129.10">
    <property type="entry name" value="Hotdog Thioesterase"/>
    <property type="match status" value="1"/>
</dbReference>